<evidence type="ECO:0000313" key="2">
    <source>
        <dbReference type="Proteomes" id="UP001140949"/>
    </source>
</evidence>
<sequence length="60" mass="7038">MDDHYPVRSVFSLLNKERIDKSQFWREDIHIMGSIEGYCLGSIEGYLFSIDPLLFKNQNA</sequence>
<gene>
    <name evidence="1" type="ORF">M6B38_388745</name>
</gene>
<proteinExistence type="predicted"/>
<name>A0AAX6G0Z7_IRIPA</name>
<accession>A0AAX6G0Z7</accession>
<dbReference type="Proteomes" id="UP001140949">
    <property type="component" value="Unassembled WGS sequence"/>
</dbReference>
<evidence type="ECO:0000313" key="1">
    <source>
        <dbReference type="EMBL" id="KAJ6822310.1"/>
    </source>
</evidence>
<organism evidence="1 2">
    <name type="scientific">Iris pallida</name>
    <name type="common">Sweet iris</name>
    <dbReference type="NCBI Taxonomy" id="29817"/>
    <lineage>
        <taxon>Eukaryota</taxon>
        <taxon>Viridiplantae</taxon>
        <taxon>Streptophyta</taxon>
        <taxon>Embryophyta</taxon>
        <taxon>Tracheophyta</taxon>
        <taxon>Spermatophyta</taxon>
        <taxon>Magnoliopsida</taxon>
        <taxon>Liliopsida</taxon>
        <taxon>Asparagales</taxon>
        <taxon>Iridaceae</taxon>
        <taxon>Iridoideae</taxon>
        <taxon>Irideae</taxon>
        <taxon>Iris</taxon>
    </lineage>
</organism>
<dbReference type="EMBL" id="JANAVB010024400">
    <property type="protein sequence ID" value="KAJ6822310.1"/>
    <property type="molecule type" value="Genomic_DNA"/>
</dbReference>
<reference evidence="1" key="2">
    <citation type="submission" date="2023-04" db="EMBL/GenBank/DDBJ databases">
        <authorList>
            <person name="Bruccoleri R.E."/>
            <person name="Oakeley E.J."/>
            <person name="Faust A.-M."/>
            <person name="Dessus-Babus S."/>
            <person name="Altorfer M."/>
            <person name="Burckhardt D."/>
            <person name="Oertli M."/>
            <person name="Naumann U."/>
            <person name="Petersen F."/>
            <person name="Wong J."/>
        </authorList>
    </citation>
    <scope>NUCLEOTIDE SEQUENCE</scope>
    <source>
        <strain evidence="1">GSM-AAB239-AS_SAM_17_03QT</strain>
        <tissue evidence="1">Leaf</tissue>
    </source>
</reference>
<dbReference type="AlphaFoldDB" id="A0AAX6G0Z7"/>
<protein>
    <submittedName>
        <fullName evidence="1">VAMP-like protein YKT61</fullName>
    </submittedName>
</protein>
<keyword evidence="2" id="KW-1185">Reference proteome</keyword>
<comment type="caution">
    <text evidence="1">The sequence shown here is derived from an EMBL/GenBank/DDBJ whole genome shotgun (WGS) entry which is preliminary data.</text>
</comment>
<reference evidence="1" key="1">
    <citation type="journal article" date="2023" name="GigaByte">
        <title>Genome assembly of the bearded iris, Iris pallida Lam.</title>
        <authorList>
            <person name="Bruccoleri R.E."/>
            <person name="Oakeley E.J."/>
            <person name="Faust A.M.E."/>
            <person name="Altorfer M."/>
            <person name="Dessus-Babus S."/>
            <person name="Burckhardt D."/>
            <person name="Oertli M."/>
            <person name="Naumann U."/>
            <person name="Petersen F."/>
            <person name="Wong J."/>
        </authorList>
    </citation>
    <scope>NUCLEOTIDE SEQUENCE</scope>
    <source>
        <strain evidence="1">GSM-AAB239-AS_SAM_17_03QT</strain>
    </source>
</reference>